<evidence type="ECO:0000313" key="1">
    <source>
        <dbReference type="EMBL" id="PZO53828.1"/>
    </source>
</evidence>
<protein>
    <recommendedName>
        <fullName evidence="3">Hyalin</fullName>
    </recommendedName>
</protein>
<reference evidence="2" key="1">
    <citation type="submission" date="2018-04" db="EMBL/GenBank/DDBJ databases">
        <authorList>
            <person name="Cornet L."/>
        </authorList>
    </citation>
    <scope>NUCLEOTIDE SEQUENCE [LARGE SCALE GENOMIC DNA]</scope>
</reference>
<evidence type="ECO:0008006" key="3">
    <source>
        <dbReference type="Google" id="ProtNLM"/>
    </source>
</evidence>
<evidence type="ECO:0000313" key="2">
    <source>
        <dbReference type="Proteomes" id="UP000249794"/>
    </source>
</evidence>
<dbReference type="EMBL" id="QBMP01000124">
    <property type="protein sequence ID" value="PZO53828.1"/>
    <property type="molecule type" value="Genomic_DNA"/>
</dbReference>
<proteinExistence type="predicted"/>
<dbReference type="AlphaFoldDB" id="A0A2W4ZFT6"/>
<name>A0A2W4ZFT6_9CYAN</name>
<dbReference type="InterPro" id="IPR011047">
    <property type="entry name" value="Quinoprotein_ADH-like_sf"/>
</dbReference>
<reference evidence="1 2" key="2">
    <citation type="submission" date="2018-06" db="EMBL/GenBank/DDBJ databases">
        <title>Metagenomic assembly of (sub)arctic Cyanobacteria and their associated microbiome from non-axenic cultures.</title>
        <authorList>
            <person name="Baurain D."/>
        </authorList>
    </citation>
    <scope>NUCLEOTIDE SEQUENCE [LARGE SCALE GENOMIC DNA]</scope>
    <source>
        <strain evidence="1">ULC027bin1</strain>
    </source>
</reference>
<gene>
    <name evidence="1" type="ORF">DCF15_12440</name>
</gene>
<organism evidence="1 2">
    <name type="scientific">Phormidesmis priestleyi</name>
    <dbReference type="NCBI Taxonomy" id="268141"/>
    <lineage>
        <taxon>Bacteria</taxon>
        <taxon>Bacillati</taxon>
        <taxon>Cyanobacteriota</taxon>
        <taxon>Cyanophyceae</taxon>
        <taxon>Leptolyngbyales</taxon>
        <taxon>Leptolyngbyaceae</taxon>
        <taxon>Phormidesmis</taxon>
    </lineage>
</organism>
<sequence>MPFVVSTQQDTQLWLTDGVSDGGTQRLATFSNGQTALSPQRFVSTSDYLFFVATAPNISAAAGGNPVLWRSAGTANGTIALPASVETGYRAYSDITMTAVQNRLYFTAITPEAGSELWTSDGSAAGTLLLKDFYPGAEASTARVISHLGSTAFVVANSPEGTALWATEGTPESTRKIKQLSPQADYDGDVVYTVHDGKLFFGAPTGTAASRTDNGFSEQDFGLWVTDGTAAGTQSLNVPISIYGSDFASLDDQLFFGGQGPNGYELWRSDGTAEGTQQVLDLTPGTATYVFDCPAPAPQVPDCPSPIEFPNSSGVRSFNVQGNFLYFMARDGNLFRTDGTGRGIQLVGQFNGTEVNGIQFSPDLIRVGEKLVVRGYSSDRRRMELWGLPE</sequence>
<dbReference type="SUPFAM" id="SSF50998">
    <property type="entry name" value="Quinoprotein alcohol dehydrogenase-like"/>
    <property type="match status" value="1"/>
</dbReference>
<comment type="caution">
    <text evidence="1">The sequence shown here is derived from an EMBL/GenBank/DDBJ whole genome shotgun (WGS) entry which is preliminary data.</text>
</comment>
<dbReference type="Proteomes" id="UP000249794">
    <property type="component" value="Unassembled WGS sequence"/>
</dbReference>
<accession>A0A2W4ZFT6</accession>